<reference evidence="2 3" key="1">
    <citation type="submission" date="2019-02" db="EMBL/GenBank/DDBJ databases">
        <title>Genomic Encyclopedia of Archaeal and Bacterial Type Strains, Phase II (KMG-II): from individual species to whole genera.</title>
        <authorList>
            <person name="Goeker M."/>
        </authorList>
    </citation>
    <scope>NUCLEOTIDE SEQUENCE [LARGE SCALE GENOMIC DNA]</scope>
    <source>
        <strain evidence="2 3">DSM 18101</strain>
    </source>
</reference>
<dbReference type="EMBL" id="SHKW01000001">
    <property type="protein sequence ID" value="RZU40295.1"/>
    <property type="molecule type" value="Genomic_DNA"/>
</dbReference>
<gene>
    <name evidence="2" type="ORF">BDD14_1741</name>
</gene>
<feature type="region of interest" description="Disordered" evidence="1">
    <location>
        <begin position="1"/>
        <end position="47"/>
    </location>
</feature>
<evidence type="ECO:0000313" key="2">
    <source>
        <dbReference type="EMBL" id="RZU40295.1"/>
    </source>
</evidence>
<dbReference type="Proteomes" id="UP000292958">
    <property type="component" value="Unassembled WGS sequence"/>
</dbReference>
<keyword evidence="3" id="KW-1185">Reference proteome</keyword>
<accession>A0A4Q7YTQ9</accession>
<evidence type="ECO:0000256" key="1">
    <source>
        <dbReference type="SAM" id="MobiDB-lite"/>
    </source>
</evidence>
<feature type="compositionally biased region" description="Basic and acidic residues" evidence="1">
    <location>
        <begin position="35"/>
        <end position="47"/>
    </location>
</feature>
<comment type="caution">
    <text evidence="2">The sequence shown here is derived from an EMBL/GenBank/DDBJ whole genome shotgun (WGS) entry which is preliminary data.</text>
</comment>
<dbReference type="AlphaFoldDB" id="A0A4Q7YTQ9"/>
<sequence length="47" mass="5393">MANQKIRTTPDRNIRVTGRTNGWQKASRPNQSDMNRGREIRAEPGNL</sequence>
<proteinExistence type="predicted"/>
<protein>
    <submittedName>
        <fullName evidence="2">Uncharacterized protein</fullName>
    </submittedName>
</protein>
<feature type="compositionally biased region" description="Polar residues" evidence="1">
    <location>
        <begin position="18"/>
        <end position="34"/>
    </location>
</feature>
<name>A0A4Q7YTQ9_9BACT</name>
<evidence type="ECO:0000313" key="3">
    <source>
        <dbReference type="Proteomes" id="UP000292958"/>
    </source>
</evidence>
<organism evidence="2 3">
    <name type="scientific">Edaphobacter modestus</name>
    <dbReference type="NCBI Taxonomy" id="388466"/>
    <lineage>
        <taxon>Bacteria</taxon>
        <taxon>Pseudomonadati</taxon>
        <taxon>Acidobacteriota</taxon>
        <taxon>Terriglobia</taxon>
        <taxon>Terriglobales</taxon>
        <taxon>Acidobacteriaceae</taxon>
        <taxon>Edaphobacter</taxon>
    </lineage>
</organism>